<dbReference type="InterPro" id="IPR002718">
    <property type="entry name" value="OMP_Helicobacter"/>
</dbReference>
<comment type="caution">
    <text evidence="2">The sequence shown here is derived from an EMBL/GenBank/DDBJ whole genome shotgun (WGS) entry which is preliminary data.</text>
</comment>
<keyword evidence="1" id="KW-0732">Signal</keyword>
<organism evidence="2 3">
    <name type="scientific">Helicobacter macacae MIT 99-5501</name>
    <dbReference type="NCBI Taxonomy" id="1357400"/>
    <lineage>
        <taxon>Bacteria</taxon>
        <taxon>Pseudomonadati</taxon>
        <taxon>Campylobacterota</taxon>
        <taxon>Epsilonproteobacteria</taxon>
        <taxon>Campylobacterales</taxon>
        <taxon>Helicobacteraceae</taxon>
        <taxon>Helicobacter</taxon>
    </lineage>
</organism>
<dbReference type="PATRIC" id="fig|1357400.3.peg.160"/>
<dbReference type="AlphaFoldDB" id="V8CCE7"/>
<evidence type="ECO:0000256" key="1">
    <source>
        <dbReference type="SAM" id="SignalP"/>
    </source>
</evidence>
<dbReference type="Pfam" id="PF01856">
    <property type="entry name" value="HP_OMP"/>
    <property type="match status" value="1"/>
</dbReference>
<feature type="chain" id="PRO_5004767774" description="Outer membrane protein beta-barrel domain-containing protein" evidence="1">
    <location>
        <begin position="22"/>
        <end position="250"/>
    </location>
</feature>
<sequence>MKQSKIIVASVALALGNVAFAEQSGVFLGAEVGYGGASVEYKTSYSEQNLTTGQIQGGRPYTLKYSGGGVKYGIVAGYKQFFTPYLGLRYYASLSAMHASLSTTRSGVSAQWKNVSATMINYGVNVDFLGNFIAQESLDFGGFVGLGIGGTSWVGKSINDYQKLIDSYQQGWSLSKNGFDVALNVGLRANIAKNHGVEIVARVPFLATKLFDKTYQERFNGGGDTYLSTSSEKTSIHHPYSITARYTFSF</sequence>
<gene>
    <name evidence="2" type="ORF">HMPREF2086_00111</name>
</gene>
<dbReference type="OrthoDB" id="5319509at2"/>
<evidence type="ECO:0008006" key="4">
    <source>
        <dbReference type="Google" id="ProtNLM"/>
    </source>
</evidence>
<feature type="signal peptide" evidence="1">
    <location>
        <begin position="1"/>
        <end position="21"/>
    </location>
</feature>
<name>V8CCE7_9HELI</name>
<dbReference type="HOGENOM" id="CLU_026212_4_0_7"/>
<accession>V8CCE7</accession>
<dbReference type="RefSeq" id="WP_023926779.1">
    <property type="nucleotide sequence ID" value="NZ_KI669454.1"/>
</dbReference>
<evidence type="ECO:0000313" key="3">
    <source>
        <dbReference type="Proteomes" id="UP000018731"/>
    </source>
</evidence>
<protein>
    <recommendedName>
        <fullName evidence="4">Outer membrane protein beta-barrel domain-containing protein</fullName>
    </recommendedName>
</protein>
<keyword evidence="3" id="KW-1185">Reference proteome</keyword>
<evidence type="ECO:0000313" key="2">
    <source>
        <dbReference type="EMBL" id="ETD24777.1"/>
    </source>
</evidence>
<proteinExistence type="predicted"/>
<dbReference type="PRINTS" id="PR01776">
    <property type="entry name" value="HPOMPFAMILY"/>
</dbReference>
<reference evidence="2 3" key="1">
    <citation type="journal article" date="2014" name="Genome Announc.">
        <title>Draft genome sequences of six enterohepatic helicobacter species isolated from humans and one from rhesus macaques.</title>
        <authorList>
            <person name="Shen Z."/>
            <person name="Sheh A."/>
            <person name="Young S.K."/>
            <person name="Abouelliel A."/>
            <person name="Ward D.V."/>
            <person name="Earl A.M."/>
            <person name="Fox J.G."/>
        </authorList>
    </citation>
    <scope>NUCLEOTIDE SEQUENCE [LARGE SCALE GENOMIC DNA]</scope>
    <source>
        <strain evidence="2 3">MIT 99-5501</strain>
    </source>
</reference>
<dbReference type="Proteomes" id="UP000018731">
    <property type="component" value="Unassembled WGS sequence"/>
</dbReference>
<dbReference type="EMBL" id="AZJI01000001">
    <property type="protein sequence ID" value="ETD24777.1"/>
    <property type="molecule type" value="Genomic_DNA"/>
</dbReference>